<organism evidence="1">
    <name type="scientific">marine sediment metagenome</name>
    <dbReference type="NCBI Taxonomy" id="412755"/>
    <lineage>
        <taxon>unclassified sequences</taxon>
        <taxon>metagenomes</taxon>
        <taxon>ecological metagenomes</taxon>
    </lineage>
</organism>
<gene>
    <name evidence="1" type="ORF">LCGC14_2804550</name>
</gene>
<dbReference type="EMBL" id="LAZR01052726">
    <property type="protein sequence ID" value="KKK82324.1"/>
    <property type="molecule type" value="Genomic_DNA"/>
</dbReference>
<dbReference type="AlphaFoldDB" id="A0A0F9AV18"/>
<reference evidence="1" key="1">
    <citation type="journal article" date="2015" name="Nature">
        <title>Complex archaea that bridge the gap between prokaryotes and eukaryotes.</title>
        <authorList>
            <person name="Spang A."/>
            <person name="Saw J.H."/>
            <person name="Jorgensen S.L."/>
            <person name="Zaremba-Niedzwiedzka K."/>
            <person name="Martijn J."/>
            <person name="Lind A.E."/>
            <person name="van Eijk R."/>
            <person name="Schleper C."/>
            <person name="Guy L."/>
            <person name="Ettema T.J."/>
        </authorList>
    </citation>
    <scope>NUCLEOTIDE SEQUENCE</scope>
</reference>
<accession>A0A0F9AV18</accession>
<evidence type="ECO:0000313" key="1">
    <source>
        <dbReference type="EMBL" id="KKK82324.1"/>
    </source>
</evidence>
<name>A0A0F9AV18_9ZZZZ</name>
<proteinExistence type="predicted"/>
<sequence length="95" mass="10891">MAELPPGVYEESGLFYRDVERYSPDGSTRTKKRPVALTQGEAKMRHWDWYHPVHGWVLEGYKLEKDREADILADGSTVVVATPERQMELAEKEGV</sequence>
<protein>
    <submittedName>
        <fullName evidence="1">Uncharacterized protein</fullName>
    </submittedName>
</protein>
<comment type="caution">
    <text evidence="1">The sequence shown here is derived from an EMBL/GenBank/DDBJ whole genome shotgun (WGS) entry which is preliminary data.</text>
</comment>